<dbReference type="SUPFAM" id="SSF47226">
    <property type="entry name" value="Histidine-containing phosphotransfer domain, HPT domain"/>
    <property type="match status" value="1"/>
</dbReference>
<dbReference type="PANTHER" id="PTHR43395:SF10">
    <property type="entry name" value="CHEMOTAXIS PROTEIN CHEA"/>
    <property type="match status" value="1"/>
</dbReference>
<keyword evidence="1" id="KW-0597">Phosphoprotein</keyword>
<dbReference type="PROSITE" id="PS50894">
    <property type="entry name" value="HPT"/>
    <property type="match status" value="1"/>
</dbReference>
<name>A0A511MVU1_DEIC1</name>
<dbReference type="InterPro" id="IPR008207">
    <property type="entry name" value="Sig_transdc_His_kin_Hpt_dom"/>
</dbReference>
<comment type="caution">
    <text evidence="3">The sequence shown here is derived from an EMBL/GenBank/DDBJ whole genome shotgun (WGS) entry which is preliminary data.</text>
</comment>
<feature type="domain" description="HPt" evidence="2">
    <location>
        <begin position="1"/>
        <end position="104"/>
    </location>
</feature>
<evidence type="ECO:0000313" key="4">
    <source>
        <dbReference type="Proteomes" id="UP000321306"/>
    </source>
</evidence>
<dbReference type="AlphaFoldDB" id="A0A511MVU1"/>
<dbReference type="Gene3D" id="1.20.120.160">
    <property type="entry name" value="HPT domain"/>
    <property type="match status" value="1"/>
</dbReference>
<protein>
    <recommendedName>
        <fullName evidence="2">HPt domain-containing protein</fullName>
    </recommendedName>
</protein>
<dbReference type="Proteomes" id="UP000321306">
    <property type="component" value="Unassembled WGS sequence"/>
</dbReference>
<accession>A0A511MVU1</accession>
<evidence type="ECO:0000313" key="3">
    <source>
        <dbReference type="EMBL" id="GEM44378.1"/>
    </source>
</evidence>
<feature type="modified residue" description="Phosphohistidine" evidence="1">
    <location>
        <position position="43"/>
    </location>
</feature>
<dbReference type="InterPro" id="IPR036641">
    <property type="entry name" value="HPT_dom_sf"/>
</dbReference>
<dbReference type="EMBL" id="BJXB01000001">
    <property type="protein sequence ID" value="GEM44378.1"/>
    <property type="molecule type" value="Genomic_DNA"/>
</dbReference>
<dbReference type="CDD" id="cd00088">
    <property type="entry name" value="HPT"/>
    <property type="match status" value="1"/>
</dbReference>
<organism evidence="3 4">
    <name type="scientific">Deinococcus cellulosilyticus (strain DSM 18568 / NBRC 106333 / KACC 11606 / 5516J-15)</name>
    <dbReference type="NCBI Taxonomy" id="1223518"/>
    <lineage>
        <taxon>Bacteria</taxon>
        <taxon>Thermotogati</taxon>
        <taxon>Deinococcota</taxon>
        <taxon>Deinococci</taxon>
        <taxon>Deinococcales</taxon>
        <taxon>Deinococcaceae</taxon>
        <taxon>Deinococcus</taxon>
    </lineage>
</organism>
<dbReference type="Pfam" id="PF01627">
    <property type="entry name" value="Hpt"/>
    <property type="match status" value="1"/>
</dbReference>
<dbReference type="SMART" id="SM00073">
    <property type="entry name" value="HPT"/>
    <property type="match status" value="1"/>
</dbReference>
<dbReference type="RefSeq" id="WP_186815731.1">
    <property type="nucleotide sequence ID" value="NZ_BJXB01000001.1"/>
</dbReference>
<evidence type="ECO:0000256" key="1">
    <source>
        <dbReference type="PROSITE-ProRule" id="PRU00110"/>
    </source>
</evidence>
<dbReference type="GO" id="GO:0000160">
    <property type="term" value="P:phosphorelay signal transduction system"/>
    <property type="evidence" value="ECO:0007669"/>
    <property type="project" value="InterPro"/>
</dbReference>
<proteinExistence type="predicted"/>
<dbReference type="PANTHER" id="PTHR43395">
    <property type="entry name" value="SENSOR HISTIDINE KINASE CHEA"/>
    <property type="match status" value="1"/>
</dbReference>
<keyword evidence="4" id="KW-1185">Reference proteome</keyword>
<gene>
    <name evidence="3" type="ORF">DC3_00130</name>
</gene>
<evidence type="ECO:0000259" key="2">
    <source>
        <dbReference type="PROSITE" id="PS50894"/>
    </source>
</evidence>
<dbReference type="InterPro" id="IPR051315">
    <property type="entry name" value="Bact_Chemotaxis_CheA"/>
</dbReference>
<reference evidence="3 4" key="1">
    <citation type="submission" date="2019-07" db="EMBL/GenBank/DDBJ databases">
        <title>Whole genome shotgun sequence of Deinococcus cellulosilyticus NBRC 106333.</title>
        <authorList>
            <person name="Hosoyama A."/>
            <person name="Uohara A."/>
            <person name="Ohji S."/>
            <person name="Ichikawa N."/>
        </authorList>
    </citation>
    <scope>NUCLEOTIDE SEQUENCE [LARGE SCALE GENOMIC DNA]</scope>
    <source>
        <strain evidence="3 4">NBRC 106333</strain>
    </source>
</reference>
<sequence length="278" mass="31410">MSAFLQEFQLEAEDNLTILEQGLLQLEQLDNPEVVRRMFTAAHTIKGSAGMLGLQDIQRLTHVLEDVLDDLRKRPRKLGEAQASVLLEVVDEVRKLCAEVMQPVPHEHPMTHWLEKLRNWEQPVEAPAQTEVVDEASHTIEAGLQERVDTPAAYTADQVGRTQLERRVMVYDPSATARMHQAWLLLEAGFAVQLVFELEQFRLGTPDALWLVGFDGEASTRQFLDSLKHEEKTGVMVSVSDEQISVPSPFPRLLLNYMDTPQKSPLVETALKLLEVQA</sequence>